<reference evidence="1 2" key="2">
    <citation type="submission" date="2018-11" db="EMBL/GenBank/DDBJ databases">
        <authorList>
            <consortium name="Pathogen Informatics"/>
        </authorList>
    </citation>
    <scope>NUCLEOTIDE SEQUENCE [LARGE SCALE GENOMIC DNA]</scope>
</reference>
<evidence type="ECO:0000313" key="3">
    <source>
        <dbReference type="WBParaSite" id="NBR_0001672601-mRNA-1"/>
    </source>
</evidence>
<reference evidence="3" key="1">
    <citation type="submission" date="2017-02" db="UniProtKB">
        <authorList>
            <consortium name="WormBaseParasite"/>
        </authorList>
    </citation>
    <scope>IDENTIFICATION</scope>
</reference>
<dbReference type="Proteomes" id="UP000271162">
    <property type="component" value="Unassembled WGS sequence"/>
</dbReference>
<dbReference type="InterPro" id="IPR051935">
    <property type="entry name" value="HSDL2"/>
</dbReference>
<dbReference type="Gene3D" id="3.40.50.720">
    <property type="entry name" value="NAD(P)-binding Rossmann-like Domain"/>
    <property type="match status" value="1"/>
</dbReference>
<organism evidence="3">
    <name type="scientific">Nippostrongylus brasiliensis</name>
    <name type="common">Rat hookworm</name>
    <dbReference type="NCBI Taxonomy" id="27835"/>
    <lineage>
        <taxon>Eukaryota</taxon>
        <taxon>Metazoa</taxon>
        <taxon>Ecdysozoa</taxon>
        <taxon>Nematoda</taxon>
        <taxon>Chromadorea</taxon>
        <taxon>Rhabditida</taxon>
        <taxon>Rhabditina</taxon>
        <taxon>Rhabditomorpha</taxon>
        <taxon>Strongyloidea</taxon>
        <taxon>Heligmosomidae</taxon>
        <taxon>Nippostrongylus</taxon>
    </lineage>
</organism>
<dbReference type="PANTHER" id="PTHR42808">
    <property type="entry name" value="HYDROXYSTEROID DEHYDROGENASE-LIKE PROTEIN 2"/>
    <property type="match status" value="1"/>
</dbReference>
<dbReference type="GO" id="GO:0005739">
    <property type="term" value="C:mitochondrion"/>
    <property type="evidence" value="ECO:0007669"/>
    <property type="project" value="TreeGrafter"/>
</dbReference>
<keyword evidence="2" id="KW-1185">Reference proteome</keyword>
<accession>A0A0N4YII6</accession>
<dbReference type="STRING" id="27835.A0A0N4YII6"/>
<name>A0A0N4YII6_NIPBR</name>
<dbReference type="EMBL" id="UYSL01022364">
    <property type="protein sequence ID" value="VDL80322.1"/>
    <property type="molecule type" value="Genomic_DNA"/>
</dbReference>
<proteinExistence type="predicted"/>
<dbReference type="PANTHER" id="PTHR42808:SF3">
    <property type="entry name" value="HYDROXYSTEROID DEHYDROGENASE-LIKE PROTEIN 2"/>
    <property type="match status" value="1"/>
</dbReference>
<dbReference type="OMA" id="WTAAIEN"/>
<evidence type="ECO:0000313" key="1">
    <source>
        <dbReference type="EMBL" id="VDL80322.1"/>
    </source>
</evidence>
<sequence length="152" mass="16802">MAKYGMSMCVLGMHEEFRPYGIAVNALWPLTGVLDSQCSFIFAAIWTSAMEMLSDGSGASGSRKADIMVDAAYAILSKNSREYTGNFAIDEDLLRAEGVTDFKKYAIDPDSPLTADFFIPNIENYPETFPLGSPKVLPIPILNCFAFKFRVF</sequence>
<gene>
    <name evidence="1" type="ORF">NBR_LOCUS16727</name>
</gene>
<dbReference type="AlphaFoldDB" id="A0A0N4YII6"/>
<dbReference type="WBParaSite" id="NBR_0001672601-mRNA-1">
    <property type="protein sequence ID" value="NBR_0001672601-mRNA-1"/>
    <property type="gene ID" value="NBR_0001672601"/>
</dbReference>
<evidence type="ECO:0000313" key="2">
    <source>
        <dbReference type="Proteomes" id="UP000271162"/>
    </source>
</evidence>
<protein>
    <submittedName>
        <fullName evidence="3">Short chain dehydrogenase</fullName>
    </submittedName>
</protein>